<dbReference type="Pfam" id="PF01418">
    <property type="entry name" value="HTH_6"/>
    <property type="match status" value="1"/>
</dbReference>
<accession>A0AAW9K3G3</accession>
<dbReference type="CDD" id="cd05013">
    <property type="entry name" value="SIS_RpiR"/>
    <property type="match status" value="1"/>
</dbReference>
<dbReference type="PROSITE" id="PS51071">
    <property type="entry name" value="HTH_RPIR"/>
    <property type="match status" value="1"/>
</dbReference>
<dbReference type="InterPro" id="IPR009057">
    <property type="entry name" value="Homeodomain-like_sf"/>
</dbReference>
<sequence length="256" mass="28954">MFLDNTAELSSFDLHIYKYILDHSDQVIYMRIRDLAAATHTSTASILRFCKKMKCSGFSEFKVKLQLSLAEKPIEPVADVDEMSYMDFLTRARQSSFKKKIQEAVDLLKDKELVVFLGSGSSESIAQYGSTYFSNLFTLALRIEDPSNYPIEFLAKKFSNKICLIALSVSGETQEVINYLKHLNTSHCQVISITNSENSTIAQLSDVNIPYYINRETVKKDHNHPEKTLELTSQLPAVYTIEAIAKAVRKTLVAES</sequence>
<evidence type="ECO:0000259" key="5">
    <source>
        <dbReference type="PROSITE" id="PS51464"/>
    </source>
</evidence>
<dbReference type="Proteomes" id="UP001290462">
    <property type="component" value="Unassembled WGS sequence"/>
</dbReference>
<keyword evidence="2" id="KW-0238">DNA-binding</keyword>
<dbReference type="RefSeq" id="WP_010054669.1">
    <property type="nucleotide sequence ID" value="NZ_CBCPKA010000003.1"/>
</dbReference>
<dbReference type="PANTHER" id="PTHR30514">
    <property type="entry name" value="GLUCOKINASE"/>
    <property type="match status" value="1"/>
</dbReference>
<dbReference type="InterPro" id="IPR000281">
    <property type="entry name" value="HTH_RpiR"/>
</dbReference>
<dbReference type="GO" id="GO:1901135">
    <property type="term" value="P:carbohydrate derivative metabolic process"/>
    <property type="evidence" value="ECO:0007669"/>
    <property type="project" value="InterPro"/>
</dbReference>
<organism evidence="6 7">
    <name type="scientific">Carnobacterium maltaromaticum</name>
    <name type="common">Carnobacterium piscicola</name>
    <dbReference type="NCBI Taxonomy" id="2751"/>
    <lineage>
        <taxon>Bacteria</taxon>
        <taxon>Bacillati</taxon>
        <taxon>Bacillota</taxon>
        <taxon>Bacilli</taxon>
        <taxon>Lactobacillales</taxon>
        <taxon>Carnobacteriaceae</taxon>
        <taxon>Carnobacterium</taxon>
    </lineage>
</organism>
<reference evidence="6" key="1">
    <citation type="submission" date="2023-08" db="EMBL/GenBank/DDBJ databases">
        <title>Genomic characterization of piscicolin 126 produced by Carnobacterium maltaromaticum CM22 strain isolated from salmon (Salmo salar).</title>
        <authorList>
            <person name="Gonzalez-Gragera E."/>
            <person name="Garcia-Lopez J.D."/>
            <person name="Teso-Perez C."/>
            <person name="Gimenez-Hernandez I."/>
            <person name="Peralta-Sanchez J.M."/>
            <person name="Valdivia E."/>
            <person name="Montalban-Lopez M."/>
            <person name="Martin-Platero A.M."/>
            <person name="Banos A."/>
            <person name="Martinez-Bueno M."/>
        </authorList>
    </citation>
    <scope>NUCLEOTIDE SEQUENCE</scope>
    <source>
        <strain evidence="6">CM22</strain>
    </source>
</reference>
<feature type="domain" description="SIS" evidence="5">
    <location>
        <begin position="104"/>
        <end position="251"/>
    </location>
</feature>
<dbReference type="PANTHER" id="PTHR30514:SF1">
    <property type="entry name" value="HTH-TYPE TRANSCRIPTIONAL REGULATOR HEXR-RELATED"/>
    <property type="match status" value="1"/>
</dbReference>
<dbReference type="InterPro" id="IPR047640">
    <property type="entry name" value="RpiR-like"/>
</dbReference>
<evidence type="ECO:0000256" key="2">
    <source>
        <dbReference type="ARBA" id="ARBA00023125"/>
    </source>
</evidence>
<dbReference type="Gene3D" id="3.40.50.10490">
    <property type="entry name" value="Glucose-6-phosphate isomerase like protein, domain 1"/>
    <property type="match status" value="1"/>
</dbReference>
<comment type="caution">
    <text evidence="6">The sequence shown here is derived from an EMBL/GenBank/DDBJ whole genome shotgun (WGS) entry which is preliminary data.</text>
</comment>
<dbReference type="Gene3D" id="1.10.10.10">
    <property type="entry name" value="Winged helix-like DNA-binding domain superfamily/Winged helix DNA-binding domain"/>
    <property type="match status" value="1"/>
</dbReference>
<evidence type="ECO:0000256" key="3">
    <source>
        <dbReference type="ARBA" id="ARBA00023163"/>
    </source>
</evidence>
<dbReference type="InterPro" id="IPR036388">
    <property type="entry name" value="WH-like_DNA-bd_sf"/>
</dbReference>
<keyword evidence="1" id="KW-0805">Transcription regulation</keyword>
<dbReference type="InterPro" id="IPR035472">
    <property type="entry name" value="RpiR-like_SIS"/>
</dbReference>
<dbReference type="AlphaFoldDB" id="A0AAW9K3G3"/>
<name>A0AAW9K3G3_CARML</name>
<dbReference type="GO" id="GO:0003677">
    <property type="term" value="F:DNA binding"/>
    <property type="evidence" value="ECO:0007669"/>
    <property type="project" value="UniProtKB-KW"/>
</dbReference>
<evidence type="ECO:0000259" key="4">
    <source>
        <dbReference type="PROSITE" id="PS51071"/>
    </source>
</evidence>
<dbReference type="PROSITE" id="PS51464">
    <property type="entry name" value="SIS"/>
    <property type="match status" value="1"/>
</dbReference>
<dbReference type="SUPFAM" id="SSF46689">
    <property type="entry name" value="Homeodomain-like"/>
    <property type="match status" value="1"/>
</dbReference>
<dbReference type="EMBL" id="JAVBVO010000003">
    <property type="protein sequence ID" value="MDZ5759040.1"/>
    <property type="molecule type" value="Genomic_DNA"/>
</dbReference>
<dbReference type="Pfam" id="PF01380">
    <property type="entry name" value="SIS"/>
    <property type="match status" value="1"/>
</dbReference>
<dbReference type="InterPro" id="IPR046348">
    <property type="entry name" value="SIS_dom_sf"/>
</dbReference>
<protein>
    <submittedName>
        <fullName evidence="6">MurR/RpiR family transcriptional regulator</fullName>
    </submittedName>
</protein>
<keyword evidence="3" id="KW-0804">Transcription</keyword>
<evidence type="ECO:0000256" key="1">
    <source>
        <dbReference type="ARBA" id="ARBA00023015"/>
    </source>
</evidence>
<dbReference type="GO" id="GO:0003700">
    <property type="term" value="F:DNA-binding transcription factor activity"/>
    <property type="evidence" value="ECO:0007669"/>
    <property type="project" value="InterPro"/>
</dbReference>
<feature type="domain" description="HTH rpiR-type" evidence="4">
    <location>
        <begin position="1"/>
        <end position="72"/>
    </location>
</feature>
<dbReference type="SUPFAM" id="SSF53697">
    <property type="entry name" value="SIS domain"/>
    <property type="match status" value="1"/>
</dbReference>
<evidence type="ECO:0000313" key="6">
    <source>
        <dbReference type="EMBL" id="MDZ5759040.1"/>
    </source>
</evidence>
<gene>
    <name evidence="6" type="ORF">RAK27_10260</name>
</gene>
<dbReference type="InterPro" id="IPR001347">
    <property type="entry name" value="SIS_dom"/>
</dbReference>
<evidence type="ECO:0000313" key="7">
    <source>
        <dbReference type="Proteomes" id="UP001290462"/>
    </source>
</evidence>
<proteinExistence type="predicted"/>
<dbReference type="GO" id="GO:0097367">
    <property type="term" value="F:carbohydrate derivative binding"/>
    <property type="evidence" value="ECO:0007669"/>
    <property type="project" value="InterPro"/>
</dbReference>